<comment type="function">
    <text evidence="1">PPIases accelerate the folding of proteins. It catalyzes the cis-trans isomerization of proline imidic peptide bonds in oligopeptides.</text>
</comment>
<feature type="transmembrane region" description="Helical" evidence="3">
    <location>
        <begin position="80"/>
        <end position="111"/>
    </location>
</feature>
<dbReference type="CDD" id="cd00317">
    <property type="entry name" value="cyclophilin"/>
    <property type="match status" value="1"/>
</dbReference>
<sequence>MTTPPPGGDYPPPEPYPPYAGYPPPGYPAGYPGYGHPPPRQTNSLAVVSLICAFLFAPLGVVFGHISLSQIKRSGEEGRGLAIAGLVIGYLLTVVAVLVIVVSIVFVAAVARDLESLDGMVPDTTATPTGQLDELPKFKPPATLGSNCQYPATAEPASKPAKSPRTGKVPTDPAEVSVSMTTDRGNIGLQLDNAQAPCTVNNFASLAQQGWFDNTPCHRLTTGALAVLQCGDPTGTGIGGPGYRFPNEYPTNQFRLSDPALKKPVRYPRGTLAMANAGIGTNGSQFFLVYEDSELPPTYTVFGTIDETGLATLDKIAEAGVKGGSTDGEPVTAVEIESVRLD</sequence>
<evidence type="ECO:0000313" key="6">
    <source>
        <dbReference type="Proteomes" id="UP000094053"/>
    </source>
</evidence>
<dbReference type="Pfam" id="PF13828">
    <property type="entry name" value="DUF4190"/>
    <property type="match status" value="1"/>
</dbReference>
<comment type="caution">
    <text evidence="5">The sequence shown here is derived from an EMBL/GenBank/DDBJ whole genome shotgun (WGS) entry which is preliminary data.</text>
</comment>
<keyword evidence="3" id="KW-0812">Transmembrane</keyword>
<organism evidence="5 6">
    <name type="scientific">Mycolicibacterium flavescens</name>
    <name type="common">Mycobacterium flavescens</name>
    <dbReference type="NCBI Taxonomy" id="1776"/>
    <lineage>
        <taxon>Bacteria</taxon>
        <taxon>Bacillati</taxon>
        <taxon>Actinomycetota</taxon>
        <taxon>Actinomycetes</taxon>
        <taxon>Mycobacteriales</taxon>
        <taxon>Mycobacteriaceae</taxon>
        <taxon>Mycolicibacterium</taxon>
    </lineage>
</organism>
<protein>
    <submittedName>
        <fullName evidence="5">Cyclophilin</fullName>
    </submittedName>
</protein>
<dbReference type="PANTHER" id="PTHR45625:SF3">
    <property type="entry name" value="PEPTIDYL-PROLYL CIS-TRANS ISOMERASE B-RELATED"/>
    <property type="match status" value="1"/>
</dbReference>
<dbReference type="GO" id="GO:0003755">
    <property type="term" value="F:peptidyl-prolyl cis-trans isomerase activity"/>
    <property type="evidence" value="ECO:0007669"/>
    <property type="project" value="InterPro"/>
</dbReference>
<dbReference type="OrthoDB" id="5507614at2"/>
<accession>A0A1E3RPD7</accession>
<keyword evidence="3" id="KW-0472">Membrane</keyword>
<evidence type="ECO:0000256" key="2">
    <source>
        <dbReference type="SAM" id="MobiDB-lite"/>
    </source>
</evidence>
<dbReference type="PANTHER" id="PTHR45625">
    <property type="entry name" value="PEPTIDYL-PROLYL CIS-TRANS ISOMERASE-RELATED"/>
    <property type="match status" value="1"/>
</dbReference>
<keyword evidence="3" id="KW-1133">Transmembrane helix</keyword>
<evidence type="ECO:0000256" key="3">
    <source>
        <dbReference type="SAM" id="Phobius"/>
    </source>
</evidence>
<dbReference type="Gene3D" id="2.40.100.10">
    <property type="entry name" value="Cyclophilin-like"/>
    <property type="match status" value="1"/>
</dbReference>
<dbReference type="InterPro" id="IPR029000">
    <property type="entry name" value="Cyclophilin-like_dom_sf"/>
</dbReference>
<evidence type="ECO:0000313" key="5">
    <source>
        <dbReference type="EMBL" id="ODQ91766.1"/>
    </source>
</evidence>
<feature type="transmembrane region" description="Helical" evidence="3">
    <location>
        <begin position="45"/>
        <end position="68"/>
    </location>
</feature>
<dbReference type="InterPro" id="IPR044666">
    <property type="entry name" value="Cyclophilin_A-like"/>
</dbReference>
<evidence type="ECO:0000259" key="4">
    <source>
        <dbReference type="PROSITE" id="PS50072"/>
    </source>
</evidence>
<dbReference type="PROSITE" id="PS50072">
    <property type="entry name" value="CSA_PPIASE_2"/>
    <property type="match status" value="1"/>
</dbReference>
<gene>
    <name evidence="5" type="ORF">BHQ18_02550</name>
</gene>
<dbReference type="AlphaFoldDB" id="A0A1E3RPD7"/>
<evidence type="ECO:0000256" key="1">
    <source>
        <dbReference type="ARBA" id="ARBA00002388"/>
    </source>
</evidence>
<proteinExistence type="predicted"/>
<dbReference type="InterPro" id="IPR002130">
    <property type="entry name" value="Cyclophilin-type_PPIase_dom"/>
</dbReference>
<dbReference type="SUPFAM" id="SSF50891">
    <property type="entry name" value="Cyclophilin-like"/>
    <property type="match status" value="1"/>
</dbReference>
<dbReference type="Proteomes" id="UP000094053">
    <property type="component" value="Unassembled WGS sequence"/>
</dbReference>
<feature type="region of interest" description="Disordered" evidence="2">
    <location>
        <begin position="149"/>
        <end position="176"/>
    </location>
</feature>
<reference evidence="6" key="1">
    <citation type="submission" date="2016-09" db="EMBL/GenBank/DDBJ databases">
        <authorList>
            <person name="Greninger A.L."/>
            <person name="Jerome K.R."/>
            <person name="Mcnair B."/>
            <person name="Wallis C."/>
            <person name="Fang F."/>
        </authorList>
    </citation>
    <scope>NUCLEOTIDE SEQUENCE [LARGE SCALE GENOMIC DNA]</scope>
    <source>
        <strain evidence="6">M6</strain>
    </source>
</reference>
<dbReference type="RefSeq" id="WP_069412023.1">
    <property type="nucleotide sequence ID" value="NZ_JACKUL010000036.1"/>
</dbReference>
<dbReference type="Pfam" id="PF00160">
    <property type="entry name" value="Pro_isomerase"/>
    <property type="match status" value="1"/>
</dbReference>
<name>A0A1E3RPD7_MYCFV</name>
<feature type="domain" description="PPIase cyclophilin-type" evidence="4">
    <location>
        <begin position="185"/>
        <end position="341"/>
    </location>
</feature>
<dbReference type="InterPro" id="IPR025241">
    <property type="entry name" value="DUF4190"/>
</dbReference>
<dbReference type="PRINTS" id="PR00153">
    <property type="entry name" value="CSAPPISMRASE"/>
</dbReference>
<dbReference type="EMBL" id="MIHA01000002">
    <property type="protein sequence ID" value="ODQ91766.1"/>
    <property type="molecule type" value="Genomic_DNA"/>
</dbReference>
<dbReference type="STRING" id="1776.BHQ18_02550"/>
<keyword evidence="6" id="KW-1185">Reference proteome</keyword>